<dbReference type="InterPro" id="IPR006427">
    <property type="entry name" value="Portal_HK97"/>
</dbReference>
<proteinExistence type="predicted"/>
<dbReference type="Gene3D" id="3.40.140.120">
    <property type="match status" value="1"/>
</dbReference>
<protein>
    <submittedName>
        <fullName evidence="2">HK97 family phage portal protein</fullName>
    </submittedName>
</protein>
<comment type="caution">
    <text evidence="2">The sequence shown here is derived from an EMBL/GenBank/DDBJ whole genome shotgun (WGS) entry which is preliminary data.</text>
</comment>
<keyword evidence="3" id="KW-1185">Reference proteome</keyword>
<dbReference type="Gene3D" id="3.30.1120.70">
    <property type="match status" value="1"/>
</dbReference>
<dbReference type="AlphaFoldDB" id="A0A7W6DN20"/>
<feature type="region of interest" description="Disordered" evidence="1">
    <location>
        <begin position="13"/>
        <end position="33"/>
    </location>
</feature>
<accession>A0A7W6DN20</accession>
<dbReference type="EMBL" id="JACIEJ010000005">
    <property type="protein sequence ID" value="MBB3986166.1"/>
    <property type="molecule type" value="Genomic_DNA"/>
</dbReference>
<gene>
    <name evidence="2" type="ORF">GGQ68_002504</name>
</gene>
<dbReference type="Proteomes" id="UP000541426">
    <property type="component" value="Unassembled WGS sequence"/>
</dbReference>
<evidence type="ECO:0000313" key="2">
    <source>
        <dbReference type="EMBL" id="MBB3986166.1"/>
    </source>
</evidence>
<dbReference type="Gene3D" id="1.20.1270.210">
    <property type="match status" value="1"/>
</dbReference>
<name>A0A7W6DN20_9RHOB</name>
<organism evidence="2 3">
    <name type="scientific">Sagittula marina</name>
    <dbReference type="NCBI Taxonomy" id="943940"/>
    <lineage>
        <taxon>Bacteria</taxon>
        <taxon>Pseudomonadati</taxon>
        <taxon>Pseudomonadota</taxon>
        <taxon>Alphaproteobacteria</taxon>
        <taxon>Rhodobacterales</taxon>
        <taxon>Roseobacteraceae</taxon>
        <taxon>Sagittula</taxon>
    </lineage>
</organism>
<sequence>MGLMDLFRGRESAAPAANLRSEPPVTASGASNVQSATQWSNGYVTAGASRAGVAVSENSALSIPATLQALRILTGVFAMTPLHAYTKGERGRASADHLPSAKLFRESPNSHQTPFSFMELAMADLMLSGDFYAYVSRGNGFSPSALTRLLPGSVLPVQHFDRADGITVFYDATLPDGTRERFPSRDILHVAGFSRDGINGLNPIRYARDALGSTIATNQHTADFWGRGGKPSTVLQTSGKISPEDKKAIRYDWQSLYSGLSGESVAVLDQDLKAEFLTHNMKDNQMLETRQFQVVDLARLWGVPPHLIFELSRATFSNIEQQSLEFVIYHLGPHYTRFAQAITKAFAPHGHYFEHLTDALTRGDLKSRMEAYWQQRQMGMVNGDELRRRENLSEIPDGAGQEYWRPSNMAIAGQRPAEQETDNVEE</sequence>
<dbReference type="InterPro" id="IPR006944">
    <property type="entry name" value="Phage/GTA_portal"/>
</dbReference>
<evidence type="ECO:0000256" key="1">
    <source>
        <dbReference type="SAM" id="MobiDB-lite"/>
    </source>
</evidence>
<dbReference type="NCBIfam" id="TIGR01537">
    <property type="entry name" value="portal_HK97"/>
    <property type="match status" value="1"/>
</dbReference>
<evidence type="ECO:0000313" key="3">
    <source>
        <dbReference type="Proteomes" id="UP000541426"/>
    </source>
</evidence>
<reference evidence="2 3" key="1">
    <citation type="submission" date="2020-08" db="EMBL/GenBank/DDBJ databases">
        <title>Genomic Encyclopedia of Type Strains, Phase IV (KMG-IV): sequencing the most valuable type-strain genomes for metagenomic binning, comparative biology and taxonomic classification.</title>
        <authorList>
            <person name="Goeker M."/>
        </authorList>
    </citation>
    <scope>NUCLEOTIDE SEQUENCE [LARGE SCALE GENOMIC DNA]</scope>
    <source>
        <strain evidence="2 3">DSM 102235</strain>
    </source>
</reference>
<dbReference type="Pfam" id="PF04860">
    <property type="entry name" value="Phage_portal"/>
    <property type="match status" value="1"/>
</dbReference>